<sequence>MMTTKMRSLSSSSSSRGNYSNSNGTLYCLPSQNTNLRATRFKMDSPPILCSIICLLIIDRVTNF</sequence>
<reference evidence="2" key="1">
    <citation type="submission" date="2018-02" db="EMBL/GenBank/DDBJ databases">
        <title>Rhizophora mucronata_Transcriptome.</title>
        <authorList>
            <person name="Meera S.P."/>
            <person name="Sreeshan A."/>
            <person name="Augustine A."/>
        </authorList>
    </citation>
    <scope>NUCLEOTIDE SEQUENCE</scope>
    <source>
        <tissue evidence="2">Leaf</tissue>
    </source>
</reference>
<proteinExistence type="predicted"/>
<dbReference type="EMBL" id="GGEC01005367">
    <property type="protein sequence ID" value="MBW85850.1"/>
    <property type="molecule type" value="Transcribed_RNA"/>
</dbReference>
<accession>A0A2P2IXB0</accession>
<dbReference type="AlphaFoldDB" id="A0A2P2IXB0"/>
<organism evidence="2">
    <name type="scientific">Rhizophora mucronata</name>
    <name type="common">Asiatic mangrove</name>
    <dbReference type="NCBI Taxonomy" id="61149"/>
    <lineage>
        <taxon>Eukaryota</taxon>
        <taxon>Viridiplantae</taxon>
        <taxon>Streptophyta</taxon>
        <taxon>Embryophyta</taxon>
        <taxon>Tracheophyta</taxon>
        <taxon>Spermatophyta</taxon>
        <taxon>Magnoliopsida</taxon>
        <taxon>eudicotyledons</taxon>
        <taxon>Gunneridae</taxon>
        <taxon>Pentapetalae</taxon>
        <taxon>rosids</taxon>
        <taxon>fabids</taxon>
        <taxon>Malpighiales</taxon>
        <taxon>Rhizophoraceae</taxon>
        <taxon>Rhizophora</taxon>
    </lineage>
</organism>
<feature type="compositionally biased region" description="Low complexity" evidence="1">
    <location>
        <begin position="8"/>
        <end position="23"/>
    </location>
</feature>
<protein>
    <submittedName>
        <fullName evidence="2">Gtpase activating protein</fullName>
    </submittedName>
</protein>
<name>A0A2P2IXB0_RHIMU</name>
<evidence type="ECO:0000313" key="2">
    <source>
        <dbReference type="EMBL" id="MBW85850.1"/>
    </source>
</evidence>
<evidence type="ECO:0000256" key="1">
    <source>
        <dbReference type="SAM" id="MobiDB-lite"/>
    </source>
</evidence>
<feature type="region of interest" description="Disordered" evidence="1">
    <location>
        <begin position="1"/>
        <end position="23"/>
    </location>
</feature>